<dbReference type="EMBL" id="CYKH01001881">
    <property type="protein sequence ID" value="CUG90969.1"/>
    <property type="molecule type" value="Genomic_DNA"/>
</dbReference>
<dbReference type="GO" id="GO:0031146">
    <property type="term" value="P:SCF-dependent proteasomal ubiquitin-dependent protein catabolic process"/>
    <property type="evidence" value="ECO:0007669"/>
    <property type="project" value="TreeGrafter"/>
</dbReference>
<keyword evidence="1" id="KW-0418">Kinase</keyword>
<name>A0A0S4JHF2_BODSA</name>
<feature type="non-terminal residue" evidence="1">
    <location>
        <position position="1"/>
    </location>
</feature>
<sequence>RCQGTSQTKGLPCIGLLQQLKHLNVSRSGDYAYNKITDVGLVSIAALSQLQSLELRYCNQVTDAGLVNIAALSQLQFLNLSGCDQITSIHDISSLQQLRGLALNDCKIMDAGIASIGSLHQLQRLTLRCTRITDAGIVIVASLKQLQVLDVDGCTSITDATLVIVALMPQLQLLGLDCNQFDFDHFDFRRLVLVQNQQVQLWHGDWNCYNVSHVPDDF</sequence>
<dbReference type="InterPro" id="IPR001611">
    <property type="entry name" value="Leu-rich_rpt"/>
</dbReference>
<dbReference type="InterPro" id="IPR032675">
    <property type="entry name" value="LRR_dom_sf"/>
</dbReference>
<dbReference type="Proteomes" id="UP000051952">
    <property type="component" value="Unassembled WGS sequence"/>
</dbReference>
<dbReference type="OrthoDB" id="263256at2759"/>
<dbReference type="VEuPathDB" id="TriTrypDB:BSAL_29520"/>
<accession>A0A0S4JHF2</accession>
<organism evidence="1 2">
    <name type="scientific">Bodo saltans</name>
    <name type="common">Flagellated protozoan</name>
    <dbReference type="NCBI Taxonomy" id="75058"/>
    <lineage>
        <taxon>Eukaryota</taxon>
        <taxon>Discoba</taxon>
        <taxon>Euglenozoa</taxon>
        <taxon>Kinetoplastea</taxon>
        <taxon>Metakinetoplastina</taxon>
        <taxon>Eubodonida</taxon>
        <taxon>Bodonidae</taxon>
        <taxon>Bodo</taxon>
    </lineage>
</organism>
<evidence type="ECO:0000313" key="2">
    <source>
        <dbReference type="Proteomes" id="UP000051952"/>
    </source>
</evidence>
<evidence type="ECO:0000313" key="1">
    <source>
        <dbReference type="EMBL" id="CUG90969.1"/>
    </source>
</evidence>
<dbReference type="GO" id="GO:0016301">
    <property type="term" value="F:kinase activity"/>
    <property type="evidence" value="ECO:0007669"/>
    <property type="project" value="UniProtKB-KW"/>
</dbReference>
<dbReference type="SMART" id="SM00367">
    <property type="entry name" value="LRR_CC"/>
    <property type="match status" value="5"/>
</dbReference>
<protein>
    <submittedName>
        <fullName evidence="1">Receptor-type protein kinase, putative</fullName>
    </submittedName>
</protein>
<dbReference type="SUPFAM" id="SSF52047">
    <property type="entry name" value="RNI-like"/>
    <property type="match status" value="1"/>
</dbReference>
<keyword evidence="1" id="KW-0808">Transferase</keyword>
<keyword evidence="2" id="KW-1185">Reference proteome</keyword>
<dbReference type="PANTHER" id="PTHR13318:SF190">
    <property type="entry name" value="PARTNER OF PAIRED, ISOFORM B"/>
    <property type="match status" value="1"/>
</dbReference>
<dbReference type="InterPro" id="IPR006553">
    <property type="entry name" value="Leu-rich_rpt_Cys-con_subtyp"/>
</dbReference>
<dbReference type="PANTHER" id="PTHR13318">
    <property type="entry name" value="PARTNER OF PAIRED, ISOFORM B-RELATED"/>
    <property type="match status" value="1"/>
</dbReference>
<reference evidence="2" key="1">
    <citation type="submission" date="2015-09" db="EMBL/GenBank/DDBJ databases">
        <authorList>
            <consortium name="Pathogen Informatics"/>
        </authorList>
    </citation>
    <scope>NUCLEOTIDE SEQUENCE [LARGE SCALE GENOMIC DNA]</scope>
    <source>
        <strain evidence="2">Lake Konstanz</strain>
    </source>
</reference>
<dbReference type="AlphaFoldDB" id="A0A0S4JHF2"/>
<dbReference type="PROSITE" id="PS51450">
    <property type="entry name" value="LRR"/>
    <property type="match status" value="1"/>
</dbReference>
<proteinExistence type="predicted"/>
<keyword evidence="1" id="KW-0675">Receptor</keyword>
<dbReference type="Gene3D" id="3.80.10.10">
    <property type="entry name" value="Ribonuclease Inhibitor"/>
    <property type="match status" value="1"/>
</dbReference>
<gene>
    <name evidence="1" type="ORF">BSAL_29520</name>
</gene>
<dbReference type="GO" id="GO:0019005">
    <property type="term" value="C:SCF ubiquitin ligase complex"/>
    <property type="evidence" value="ECO:0007669"/>
    <property type="project" value="TreeGrafter"/>
</dbReference>
<dbReference type="Pfam" id="PF13516">
    <property type="entry name" value="LRR_6"/>
    <property type="match status" value="2"/>
</dbReference>